<proteinExistence type="predicted"/>
<evidence type="ECO:0000256" key="2">
    <source>
        <dbReference type="ARBA" id="ARBA00022723"/>
    </source>
</evidence>
<sequence>MEYAQEERETAANEAELQVVQSSNIEADVRLQEDNIQTVEDVETVGDIQTLCDVQTDGDIQTFCDVQTDGDIQTVSNIKTVSVTPGIFSGLQVIDFKRKKLANANRPSASKASKKVSVKRINAIHECDICKKTFKSQYKLNDHLRRHTGERPYACSICRKSFFRKGGLTVHMRVHTGERP</sequence>
<gene>
    <name evidence="9" type="ORF">CAPTEDRAFT_102581</name>
</gene>
<dbReference type="AlphaFoldDB" id="R7T5V3"/>
<dbReference type="GO" id="GO:0000978">
    <property type="term" value="F:RNA polymerase II cis-regulatory region sequence-specific DNA binding"/>
    <property type="evidence" value="ECO:0007669"/>
    <property type="project" value="TreeGrafter"/>
</dbReference>
<dbReference type="OrthoDB" id="3437960at2759"/>
<feature type="domain" description="C2H2-type" evidence="8">
    <location>
        <begin position="153"/>
        <end position="180"/>
    </location>
</feature>
<dbReference type="GO" id="GO:0008270">
    <property type="term" value="F:zinc ion binding"/>
    <property type="evidence" value="ECO:0007669"/>
    <property type="project" value="UniProtKB-KW"/>
</dbReference>
<dbReference type="EMBL" id="AMQN01015181">
    <property type="status" value="NOT_ANNOTATED_CDS"/>
    <property type="molecule type" value="Genomic_DNA"/>
</dbReference>
<keyword evidence="3" id="KW-0677">Repeat</keyword>
<keyword evidence="5" id="KW-0862">Zinc</keyword>
<dbReference type="PROSITE" id="PS00028">
    <property type="entry name" value="ZINC_FINGER_C2H2_1"/>
    <property type="match status" value="2"/>
</dbReference>
<evidence type="ECO:0000256" key="3">
    <source>
        <dbReference type="ARBA" id="ARBA00022737"/>
    </source>
</evidence>
<evidence type="ECO:0000259" key="8">
    <source>
        <dbReference type="PROSITE" id="PS50157"/>
    </source>
</evidence>
<dbReference type="Pfam" id="PF00096">
    <property type="entry name" value="zf-C2H2"/>
    <property type="match status" value="1"/>
</dbReference>
<accession>R7T5V3</accession>
<keyword evidence="4 7" id="KW-0863">Zinc-finger</keyword>
<dbReference type="FunFam" id="3.30.160.60:FF:000870">
    <property type="entry name" value="zinc finger protein 197 isoform X1"/>
    <property type="match status" value="1"/>
</dbReference>
<dbReference type="EnsemblMetazoa" id="CapteT102581">
    <property type="protein sequence ID" value="CapteP102581"/>
    <property type="gene ID" value="CapteG102581"/>
</dbReference>
<dbReference type="PANTHER" id="PTHR23235:SF120">
    <property type="entry name" value="KRUPPEL-LIKE FACTOR 15"/>
    <property type="match status" value="1"/>
</dbReference>
<comment type="subcellular location">
    <subcellularLocation>
        <location evidence="1">Nucleus</location>
    </subcellularLocation>
</comment>
<protein>
    <recommendedName>
        <fullName evidence="8">C2H2-type domain-containing protein</fullName>
    </recommendedName>
</protein>
<dbReference type="GO" id="GO:0005634">
    <property type="term" value="C:nucleus"/>
    <property type="evidence" value="ECO:0007669"/>
    <property type="project" value="UniProtKB-SubCell"/>
</dbReference>
<evidence type="ECO:0000256" key="5">
    <source>
        <dbReference type="ARBA" id="ARBA00022833"/>
    </source>
</evidence>
<evidence type="ECO:0000256" key="1">
    <source>
        <dbReference type="ARBA" id="ARBA00004123"/>
    </source>
</evidence>
<dbReference type="InterPro" id="IPR013087">
    <property type="entry name" value="Znf_C2H2_type"/>
</dbReference>
<dbReference type="HOGENOM" id="CLU_1499938_0_0_1"/>
<dbReference type="SMART" id="SM00355">
    <property type="entry name" value="ZnF_C2H2"/>
    <property type="match status" value="2"/>
</dbReference>
<keyword evidence="11" id="KW-1185">Reference proteome</keyword>
<reference evidence="10" key="3">
    <citation type="submission" date="2015-06" db="UniProtKB">
        <authorList>
            <consortium name="EnsemblMetazoa"/>
        </authorList>
    </citation>
    <scope>IDENTIFICATION</scope>
</reference>
<dbReference type="Gene3D" id="3.30.160.60">
    <property type="entry name" value="Classic Zinc Finger"/>
    <property type="match status" value="2"/>
</dbReference>
<organism evidence="9">
    <name type="scientific">Capitella teleta</name>
    <name type="common">Polychaete worm</name>
    <dbReference type="NCBI Taxonomy" id="283909"/>
    <lineage>
        <taxon>Eukaryota</taxon>
        <taxon>Metazoa</taxon>
        <taxon>Spiralia</taxon>
        <taxon>Lophotrochozoa</taxon>
        <taxon>Annelida</taxon>
        <taxon>Polychaeta</taxon>
        <taxon>Sedentaria</taxon>
        <taxon>Scolecida</taxon>
        <taxon>Capitellidae</taxon>
        <taxon>Capitella</taxon>
    </lineage>
</organism>
<dbReference type="PROSITE" id="PS50157">
    <property type="entry name" value="ZINC_FINGER_C2H2_2"/>
    <property type="match status" value="2"/>
</dbReference>
<evidence type="ECO:0000313" key="10">
    <source>
        <dbReference type="EnsemblMetazoa" id="CapteP102581"/>
    </source>
</evidence>
<evidence type="ECO:0000256" key="7">
    <source>
        <dbReference type="PROSITE-ProRule" id="PRU00042"/>
    </source>
</evidence>
<dbReference type="Proteomes" id="UP000014760">
    <property type="component" value="Unassembled WGS sequence"/>
</dbReference>
<dbReference type="GO" id="GO:0000981">
    <property type="term" value="F:DNA-binding transcription factor activity, RNA polymerase II-specific"/>
    <property type="evidence" value="ECO:0007669"/>
    <property type="project" value="TreeGrafter"/>
</dbReference>
<dbReference type="Pfam" id="PF13912">
    <property type="entry name" value="zf-C2H2_6"/>
    <property type="match status" value="1"/>
</dbReference>
<dbReference type="PANTHER" id="PTHR23235">
    <property type="entry name" value="KRUEPPEL-LIKE TRANSCRIPTION FACTOR"/>
    <property type="match status" value="1"/>
</dbReference>
<keyword evidence="2" id="KW-0479">Metal-binding</keyword>
<feature type="non-terminal residue" evidence="9">
    <location>
        <position position="180"/>
    </location>
</feature>
<dbReference type="OMA" id="INCCSRY"/>
<evidence type="ECO:0000313" key="9">
    <source>
        <dbReference type="EMBL" id="ELT88799.1"/>
    </source>
</evidence>
<dbReference type="SUPFAM" id="SSF57667">
    <property type="entry name" value="beta-beta-alpha zinc fingers"/>
    <property type="match status" value="1"/>
</dbReference>
<dbReference type="STRING" id="283909.R7T5V3"/>
<evidence type="ECO:0000256" key="6">
    <source>
        <dbReference type="ARBA" id="ARBA00023242"/>
    </source>
</evidence>
<dbReference type="FunFam" id="3.30.160.60:FF:000145">
    <property type="entry name" value="Zinc finger protein 574"/>
    <property type="match status" value="1"/>
</dbReference>
<reference evidence="9 11" key="2">
    <citation type="journal article" date="2013" name="Nature">
        <title>Insights into bilaterian evolution from three spiralian genomes.</title>
        <authorList>
            <person name="Simakov O."/>
            <person name="Marletaz F."/>
            <person name="Cho S.J."/>
            <person name="Edsinger-Gonzales E."/>
            <person name="Havlak P."/>
            <person name="Hellsten U."/>
            <person name="Kuo D.H."/>
            <person name="Larsson T."/>
            <person name="Lv J."/>
            <person name="Arendt D."/>
            <person name="Savage R."/>
            <person name="Osoegawa K."/>
            <person name="de Jong P."/>
            <person name="Grimwood J."/>
            <person name="Chapman J.A."/>
            <person name="Shapiro H."/>
            <person name="Aerts A."/>
            <person name="Otillar R.P."/>
            <person name="Terry A.Y."/>
            <person name="Boore J.L."/>
            <person name="Grigoriev I.V."/>
            <person name="Lindberg D.R."/>
            <person name="Seaver E.C."/>
            <person name="Weisblat D.A."/>
            <person name="Putnam N.H."/>
            <person name="Rokhsar D.S."/>
        </authorList>
    </citation>
    <scope>NUCLEOTIDE SEQUENCE</scope>
    <source>
        <strain evidence="9 11">I ESC-2004</strain>
    </source>
</reference>
<dbReference type="InterPro" id="IPR036236">
    <property type="entry name" value="Znf_C2H2_sf"/>
</dbReference>
<feature type="domain" description="C2H2-type" evidence="8">
    <location>
        <begin position="125"/>
        <end position="152"/>
    </location>
</feature>
<name>R7T5V3_CAPTE</name>
<reference evidence="11" key="1">
    <citation type="submission" date="2012-12" db="EMBL/GenBank/DDBJ databases">
        <authorList>
            <person name="Hellsten U."/>
            <person name="Grimwood J."/>
            <person name="Chapman J.A."/>
            <person name="Shapiro H."/>
            <person name="Aerts A."/>
            <person name="Otillar R.P."/>
            <person name="Terry A.Y."/>
            <person name="Boore J.L."/>
            <person name="Simakov O."/>
            <person name="Marletaz F."/>
            <person name="Cho S.-J."/>
            <person name="Edsinger-Gonzales E."/>
            <person name="Havlak P."/>
            <person name="Kuo D.-H."/>
            <person name="Larsson T."/>
            <person name="Lv J."/>
            <person name="Arendt D."/>
            <person name="Savage R."/>
            <person name="Osoegawa K."/>
            <person name="de Jong P."/>
            <person name="Lindberg D.R."/>
            <person name="Seaver E.C."/>
            <person name="Weisblat D.A."/>
            <person name="Putnam N.H."/>
            <person name="Grigoriev I.V."/>
            <person name="Rokhsar D.S."/>
        </authorList>
    </citation>
    <scope>NUCLEOTIDE SEQUENCE</scope>
    <source>
        <strain evidence="11">I ESC-2004</strain>
    </source>
</reference>
<evidence type="ECO:0000313" key="11">
    <source>
        <dbReference type="Proteomes" id="UP000014760"/>
    </source>
</evidence>
<evidence type="ECO:0000256" key="4">
    <source>
        <dbReference type="ARBA" id="ARBA00022771"/>
    </source>
</evidence>
<keyword evidence="6" id="KW-0539">Nucleus</keyword>
<dbReference type="EMBL" id="KB311685">
    <property type="protein sequence ID" value="ELT88799.1"/>
    <property type="molecule type" value="Genomic_DNA"/>
</dbReference>